<evidence type="ECO:0000313" key="3">
    <source>
        <dbReference type="Proteomes" id="UP001500711"/>
    </source>
</evidence>
<organism evidence="2 3">
    <name type="scientific">Lentzea roselyniae</name>
    <dbReference type="NCBI Taxonomy" id="531940"/>
    <lineage>
        <taxon>Bacteria</taxon>
        <taxon>Bacillati</taxon>
        <taxon>Actinomycetota</taxon>
        <taxon>Actinomycetes</taxon>
        <taxon>Pseudonocardiales</taxon>
        <taxon>Pseudonocardiaceae</taxon>
        <taxon>Lentzea</taxon>
    </lineage>
</organism>
<evidence type="ECO:0000256" key="1">
    <source>
        <dbReference type="SAM" id="MobiDB-lite"/>
    </source>
</evidence>
<protein>
    <submittedName>
        <fullName evidence="2">Uncharacterized protein</fullName>
    </submittedName>
</protein>
<accession>A0ABP7ADV3</accession>
<keyword evidence="3" id="KW-1185">Reference proteome</keyword>
<feature type="region of interest" description="Disordered" evidence="1">
    <location>
        <begin position="1"/>
        <end position="58"/>
    </location>
</feature>
<sequence length="58" mass="5863">MACEAKKPAVTTASPSGTHSRLATVPTATTPMVMSSTRPRPSRSASLPANAADVLPNA</sequence>
<proteinExistence type="predicted"/>
<name>A0ABP7ADV3_9PSEU</name>
<evidence type="ECO:0000313" key="2">
    <source>
        <dbReference type="EMBL" id="GAA3630365.1"/>
    </source>
</evidence>
<feature type="compositionally biased region" description="Low complexity" evidence="1">
    <location>
        <begin position="35"/>
        <end position="52"/>
    </location>
</feature>
<comment type="caution">
    <text evidence="2">The sequence shown here is derived from an EMBL/GenBank/DDBJ whole genome shotgun (WGS) entry which is preliminary data.</text>
</comment>
<feature type="compositionally biased region" description="Polar residues" evidence="1">
    <location>
        <begin position="11"/>
        <end position="34"/>
    </location>
</feature>
<gene>
    <name evidence="2" type="ORF">GCM10022267_16410</name>
</gene>
<reference evidence="3" key="1">
    <citation type="journal article" date="2019" name="Int. J. Syst. Evol. Microbiol.">
        <title>The Global Catalogue of Microorganisms (GCM) 10K type strain sequencing project: providing services to taxonomists for standard genome sequencing and annotation.</title>
        <authorList>
            <consortium name="The Broad Institute Genomics Platform"/>
            <consortium name="The Broad Institute Genome Sequencing Center for Infectious Disease"/>
            <person name="Wu L."/>
            <person name="Ma J."/>
        </authorList>
    </citation>
    <scope>NUCLEOTIDE SEQUENCE [LARGE SCALE GENOMIC DNA]</scope>
    <source>
        <strain evidence="3">JCM 17494</strain>
    </source>
</reference>
<dbReference type="EMBL" id="BAABBE010000004">
    <property type="protein sequence ID" value="GAA3630365.1"/>
    <property type="molecule type" value="Genomic_DNA"/>
</dbReference>
<dbReference type="Proteomes" id="UP001500711">
    <property type="component" value="Unassembled WGS sequence"/>
</dbReference>